<reference evidence="2 3" key="1">
    <citation type="submission" date="2024-11" db="EMBL/GenBank/DDBJ databases">
        <title>Adaptive evolution of stress response genes in parasites aligns with host niche diversity.</title>
        <authorList>
            <person name="Hahn C."/>
            <person name="Resl P."/>
        </authorList>
    </citation>
    <scope>NUCLEOTIDE SEQUENCE [LARGE SCALE GENOMIC DNA]</scope>
    <source>
        <strain evidence="2">EGGRZ-B1_66</strain>
        <tissue evidence="2">Body</tissue>
    </source>
</reference>
<dbReference type="PANTHER" id="PTHR10635">
    <property type="entry name" value="COATOMER SUBUNIT BETA"/>
    <property type="match status" value="1"/>
</dbReference>
<proteinExistence type="predicted"/>
<dbReference type="PANTHER" id="PTHR10635:SF0">
    <property type="entry name" value="COATOMER SUBUNIT BETA"/>
    <property type="match status" value="1"/>
</dbReference>
<name>A0ABD2PVN9_9PLAT</name>
<dbReference type="EMBL" id="JBJKFK010002638">
    <property type="protein sequence ID" value="KAL3310812.1"/>
    <property type="molecule type" value="Genomic_DNA"/>
</dbReference>
<keyword evidence="3" id="KW-1185">Reference proteome</keyword>
<dbReference type="InterPro" id="IPR011989">
    <property type="entry name" value="ARM-like"/>
</dbReference>
<accession>A0ABD2PVN9</accession>
<dbReference type="AlphaFoldDB" id="A0ABD2PVN9"/>
<protein>
    <submittedName>
        <fullName evidence="2">Coatomer subunit beta</fullName>
    </submittedName>
</protein>
<dbReference type="Gene3D" id="1.25.10.10">
    <property type="entry name" value="Leucine-rich Repeat Variant"/>
    <property type="match status" value="1"/>
</dbReference>
<evidence type="ECO:0000313" key="3">
    <source>
        <dbReference type="Proteomes" id="UP001626550"/>
    </source>
</evidence>
<dbReference type="InterPro" id="IPR002553">
    <property type="entry name" value="Clathrin/coatomer_adapt-like_N"/>
</dbReference>
<comment type="caution">
    <text evidence="2">The sequence shown here is derived from an EMBL/GenBank/DDBJ whole genome shotgun (WGS) entry which is preliminary data.</text>
</comment>
<evidence type="ECO:0000313" key="2">
    <source>
        <dbReference type="EMBL" id="KAL3310812.1"/>
    </source>
</evidence>
<dbReference type="InterPro" id="IPR016460">
    <property type="entry name" value="COPB1"/>
</dbReference>
<gene>
    <name evidence="2" type="primary">COPB1_3</name>
    <name evidence="2" type="ORF">Ciccas_010617</name>
</gene>
<feature type="non-terminal residue" evidence="2">
    <location>
        <position position="653"/>
    </location>
</feature>
<sequence>MSGEQACYTLIAKDPAASKNFTEKQIKTDLEGANIPAKIAALKEVIRCLANGERIKDLLMTVIRFVMPCPDHTIKKLLLLFWEIVPKYGSDGKLLHEMILVCDAYRKDLQHPNEYIRGCTLRFLCKLKEPELLEPLVPTIKQCLDHRHAYVRRNAVLAIFTIYKNFDFLFPDAPTMILKFLEEERDASCKRNAFIMLTHADQATALEYLATCLDEVPDFDEILQLVIVELIYKVCHTNPAERARFIRCVYGLLQSKSPSVRYEAAGTLVTLSNAPTAVKAVASCYIDLILKESDNNVKLIVMDRLIALRSNNERIIQDMVMDVIQILSSSDMELRTKTLDFVLDLVTNRTVEELTNLLIKELLRACATSAAASTQQASKESSDNTSDDARYRFALVHIIYEIAMRFPTILQTVIPAVCEVITYEEIDDTNTCAEVSRFLRESIKRHPTSKSLILEHLTQVFANITGKETLRHALWIFGEFSTSKEEINTFLNLVRESIGELPLVDNELRRLSGEADPELKDTADAAGVEHNNKSQDGKSAPKVTADGSYASQSVFVSKDSKNSKAVERPVLQAALFDSDFLPGVILSVGLVKLFSRYQHIVRSESGAQAAQKENAFASECLLIISSMIHLAKSNLLEQQINPDLIDRIWKCFR</sequence>
<dbReference type="SUPFAM" id="SSF48371">
    <property type="entry name" value="ARM repeat"/>
    <property type="match status" value="1"/>
</dbReference>
<dbReference type="Pfam" id="PF01602">
    <property type="entry name" value="Adaptin_N"/>
    <property type="match status" value="1"/>
</dbReference>
<dbReference type="Proteomes" id="UP001626550">
    <property type="component" value="Unassembled WGS sequence"/>
</dbReference>
<evidence type="ECO:0000259" key="1">
    <source>
        <dbReference type="Pfam" id="PF01602"/>
    </source>
</evidence>
<feature type="domain" description="Clathrin/coatomer adaptor adaptin-like N-terminal" evidence="1">
    <location>
        <begin position="20"/>
        <end position="510"/>
    </location>
</feature>
<organism evidence="2 3">
    <name type="scientific">Cichlidogyrus casuarinus</name>
    <dbReference type="NCBI Taxonomy" id="1844966"/>
    <lineage>
        <taxon>Eukaryota</taxon>
        <taxon>Metazoa</taxon>
        <taxon>Spiralia</taxon>
        <taxon>Lophotrochozoa</taxon>
        <taxon>Platyhelminthes</taxon>
        <taxon>Monogenea</taxon>
        <taxon>Monopisthocotylea</taxon>
        <taxon>Dactylogyridea</taxon>
        <taxon>Ancyrocephalidae</taxon>
        <taxon>Cichlidogyrus</taxon>
    </lineage>
</organism>
<dbReference type="InterPro" id="IPR016024">
    <property type="entry name" value="ARM-type_fold"/>
</dbReference>